<gene>
    <name evidence="1" type="ORF">SAMN04488579_11744</name>
</gene>
<reference evidence="2" key="1">
    <citation type="submission" date="2016-10" db="EMBL/GenBank/DDBJ databases">
        <authorList>
            <person name="Varghese N."/>
            <person name="Submissions S."/>
        </authorList>
    </citation>
    <scope>NUCLEOTIDE SEQUENCE [LARGE SCALE GENOMIC DNA]</scope>
    <source>
        <strain evidence="2">VPI 5359</strain>
    </source>
</reference>
<dbReference type="Proteomes" id="UP000199652">
    <property type="component" value="Unassembled WGS sequence"/>
</dbReference>
<dbReference type="EMBL" id="FNOU01000017">
    <property type="protein sequence ID" value="SDY13220.1"/>
    <property type="molecule type" value="Genomic_DNA"/>
</dbReference>
<keyword evidence="2" id="KW-1185">Reference proteome</keyword>
<dbReference type="STRING" id="1528.SAMN04488579_11744"/>
<proteinExistence type="predicted"/>
<protein>
    <submittedName>
        <fullName evidence="1">Minor capsid protein</fullName>
    </submittedName>
</protein>
<evidence type="ECO:0000313" key="1">
    <source>
        <dbReference type="EMBL" id="SDY13220.1"/>
    </source>
</evidence>
<organism evidence="1 2">
    <name type="scientific">Eubacterium barkeri</name>
    <name type="common">Clostridium barkeri</name>
    <dbReference type="NCBI Taxonomy" id="1528"/>
    <lineage>
        <taxon>Bacteria</taxon>
        <taxon>Bacillati</taxon>
        <taxon>Bacillota</taxon>
        <taxon>Clostridia</taxon>
        <taxon>Eubacteriales</taxon>
        <taxon>Eubacteriaceae</taxon>
        <taxon>Eubacterium</taxon>
    </lineage>
</organism>
<sequence>MKAKVKIELYSGKIRQLEGAWTKALEMAAEAIYSDVIASQIVPFDVGTLEGSGYVKVDGQTAHIVFDTPYARRLYFHPEYNFRQDKNPNARGRWMDDYQVGYPKEGIALEAQKIYFKKNAGGLVK</sequence>
<dbReference type="OrthoDB" id="2221953at2"/>
<name>A0A1H3HD16_EUBBA</name>
<accession>A0A1H3HD16</accession>
<dbReference type="RefSeq" id="WP_090246070.1">
    <property type="nucleotide sequence ID" value="NZ_FNOU01000017.1"/>
</dbReference>
<evidence type="ECO:0000313" key="2">
    <source>
        <dbReference type="Proteomes" id="UP000199652"/>
    </source>
</evidence>
<dbReference type="AlphaFoldDB" id="A0A1H3HD16"/>